<dbReference type="Gene3D" id="3.10.450.530">
    <property type="entry name" value="Ribonuclease toxin, BrnT, of type II toxin-antitoxin system"/>
    <property type="match status" value="1"/>
</dbReference>
<organism evidence="1 2">
    <name type="scientific">Sulfurospirillum multivorans (strain DM 12446 / JCM 15788 / NBRC 109480)</name>
    <dbReference type="NCBI Taxonomy" id="1150621"/>
    <lineage>
        <taxon>Bacteria</taxon>
        <taxon>Pseudomonadati</taxon>
        <taxon>Campylobacterota</taxon>
        <taxon>Epsilonproteobacteria</taxon>
        <taxon>Campylobacterales</taxon>
        <taxon>Sulfurospirillaceae</taxon>
        <taxon>Sulfurospirillum</taxon>
    </lineage>
</organism>
<sequence length="84" mass="10083">MFEYDETKSKANKEKHGIDFEEAQALWQNKQHAVFDSVYVNNEWRHLLVGLIGELCYVAIFTMREDHIRIISVRRCRKNEKEIL</sequence>
<evidence type="ECO:0008006" key="3">
    <source>
        <dbReference type="Google" id="ProtNLM"/>
    </source>
</evidence>
<accession>A0AA86AL13</accession>
<dbReference type="KEGG" id="smul:SMUL_1153"/>
<evidence type="ECO:0000313" key="2">
    <source>
        <dbReference type="Proteomes" id="UP000019322"/>
    </source>
</evidence>
<reference evidence="1 2" key="1">
    <citation type="journal article" date="2014" name="Environ. Microbiol.">
        <title>Insights into organohalide respiration and the versatile catabolism of Sulfurospirillum multivorans gained from comparative genomics and physiological studies.</title>
        <authorList>
            <person name="Goris T."/>
            <person name="Schubert T."/>
            <person name="Gadkari J."/>
            <person name="Wubet T."/>
            <person name="Tarkka M."/>
            <person name="Buscot F."/>
            <person name="Adrian L."/>
            <person name="Diekert G."/>
        </authorList>
    </citation>
    <scope>NUCLEOTIDE SEQUENCE [LARGE SCALE GENOMIC DNA]</scope>
    <source>
        <strain evidence="2">DM 12446 / JCM 15788 / NBRC 109480</strain>
    </source>
</reference>
<dbReference type="RefSeq" id="WP_190278605.1">
    <property type="nucleotide sequence ID" value="NZ_CP007201.1"/>
</dbReference>
<dbReference type="AlphaFoldDB" id="A0AA86AL13"/>
<dbReference type="EMBL" id="CP007201">
    <property type="protein sequence ID" value="AHJ12419.1"/>
    <property type="molecule type" value="Genomic_DNA"/>
</dbReference>
<gene>
    <name evidence="1" type="ORF">SMUL_1153</name>
</gene>
<proteinExistence type="predicted"/>
<dbReference type="Pfam" id="PF04365">
    <property type="entry name" value="BrnT_toxin"/>
    <property type="match status" value="1"/>
</dbReference>
<name>A0AA86AL13_SULMK</name>
<dbReference type="Proteomes" id="UP000019322">
    <property type="component" value="Chromosome"/>
</dbReference>
<dbReference type="InterPro" id="IPR007460">
    <property type="entry name" value="BrnT_toxin"/>
</dbReference>
<evidence type="ECO:0000313" key="1">
    <source>
        <dbReference type="EMBL" id="AHJ12419.1"/>
    </source>
</evidence>
<protein>
    <recommendedName>
        <fullName evidence="3">BrnT family toxin</fullName>
    </recommendedName>
</protein>
<dbReference type="InterPro" id="IPR038573">
    <property type="entry name" value="BrnT_sf"/>
</dbReference>